<dbReference type="Pfam" id="PF01925">
    <property type="entry name" value="TauE"/>
    <property type="match status" value="1"/>
</dbReference>
<gene>
    <name evidence="9" type="ORF">QWZ16_20000</name>
</gene>
<keyword evidence="10" id="KW-1185">Reference proteome</keyword>
<keyword evidence="7 8" id="KW-0472">Membrane</keyword>
<feature type="transmembrane region" description="Helical" evidence="8">
    <location>
        <begin position="96"/>
        <end position="114"/>
    </location>
</feature>
<evidence type="ECO:0000256" key="4">
    <source>
        <dbReference type="ARBA" id="ARBA00022475"/>
    </source>
</evidence>
<evidence type="ECO:0000256" key="2">
    <source>
        <dbReference type="ARBA" id="ARBA00009142"/>
    </source>
</evidence>
<accession>A0ABT8BXK4</accession>
<keyword evidence="5 8" id="KW-0812">Transmembrane</keyword>
<sequence>MEWLLLFSAGVLGGVLNSVAGGGSFITFPSLLFVGVPPIVANATNTFAACAGYLSGAYVFKQDIAQHRHSLIAMVLLSLLGGGVGAYLLLTVSESVFVGAIPWLLLFATGLFFFGQSMSTGFDTLSQRLSLNPRWSALCIALLLVAVSIYGGFFNAGLGVVVLGYLVLAGNQDINQMNGLKLLISSCVSLTAIMVFVVQGSIDWPRGLTVMSGTLVGGYLAARVSRLVPQALIKRFVGLSSVVMTVYFFAQVYW</sequence>
<feature type="transmembrane region" description="Helical" evidence="8">
    <location>
        <begin position="71"/>
        <end position="90"/>
    </location>
</feature>
<reference evidence="10" key="1">
    <citation type="journal article" date="2019" name="Int. J. Syst. Evol. Microbiol.">
        <title>The Global Catalogue of Microorganisms (GCM) 10K type strain sequencing project: providing services to taxonomists for standard genome sequencing and annotation.</title>
        <authorList>
            <consortium name="The Broad Institute Genomics Platform"/>
            <consortium name="The Broad Institute Genome Sequencing Center for Infectious Disease"/>
            <person name="Wu L."/>
            <person name="Ma J."/>
        </authorList>
    </citation>
    <scope>NUCLEOTIDE SEQUENCE [LARGE SCALE GENOMIC DNA]</scope>
    <source>
        <strain evidence="10">CECT 7398</strain>
    </source>
</reference>
<evidence type="ECO:0000256" key="3">
    <source>
        <dbReference type="ARBA" id="ARBA00022448"/>
    </source>
</evidence>
<evidence type="ECO:0000256" key="8">
    <source>
        <dbReference type="RuleBase" id="RU363041"/>
    </source>
</evidence>
<proteinExistence type="inferred from homology"/>
<dbReference type="Proteomes" id="UP001238540">
    <property type="component" value="Unassembled WGS sequence"/>
</dbReference>
<feature type="transmembrane region" description="Helical" evidence="8">
    <location>
        <begin position="31"/>
        <end position="59"/>
    </location>
</feature>
<comment type="caution">
    <text evidence="9">The sequence shown here is derived from an EMBL/GenBank/DDBJ whole genome shotgun (WGS) entry which is preliminary data.</text>
</comment>
<keyword evidence="4 8" id="KW-1003">Cell membrane</keyword>
<keyword evidence="3" id="KW-0813">Transport</keyword>
<organism evidence="9 10">
    <name type="scientific">Vibrio ostreicida</name>
    <dbReference type="NCBI Taxonomy" id="526588"/>
    <lineage>
        <taxon>Bacteria</taxon>
        <taxon>Pseudomonadati</taxon>
        <taxon>Pseudomonadota</taxon>
        <taxon>Gammaproteobacteria</taxon>
        <taxon>Vibrionales</taxon>
        <taxon>Vibrionaceae</taxon>
        <taxon>Vibrio</taxon>
    </lineage>
</organism>
<evidence type="ECO:0000256" key="5">
    <source>
        <dbReference type="ARBA" id="ARBA00022692"/>
    </source>
</evidence>
<dbReference type="InterPro" id="IPR052017">
    <property type="entry name" value="TSUP"/>
</dbReference>
<dbReference type="EMBL" id="JAUFQC010000027">
    <property type="protein sequence ID" value="MDN3611880.1"/>
    <property type="molecule type" value="Genomic_DNA"/>
</dbReference>
<protein>
    <recommendedName>
        <fullName evidence="8">Probable membrane transporter protein</fullName>
    </recommendedName>
</protein>
<dbReference type="PANTHER" id="PTHR30269:SF0">
    <property type="entry name" value="MEMBRANE TRANSPORTER PROTEIN YFCA-RELATED"/>
    <property type="match status" value="1"/>
</dbReference>
<dbReference type="PANTHER" id="PTHR30269">
    <property type="entry name" value="TRANSMEMBRANE PROTEIN YFCA"/>
    <property type="match status" value="1"/>
</dbReference>
<feature type="transmembrane region" description="Helical" evidence="8">
    <location>
        <begin position="135"/>
        <end position="168"/>
    </location>
</feature>
<evidence type="ECO:0000313" key="10">
    <source>
        <dbReference type="Proteomes" id="UP001238540"/>
    </source>
</evidence>
<evidence type="ECO:0000313" key="9">
    <source>
        <dbReference type="EMBL" id="MDN3611880.1"/>
    </source>
</evidence>
<dbReference type="RefSeq" id="WP_170883802.1">
    <property type="nucleotide sequence ID" value="NZ_JABEYA020000026.1"/>
</dbReference>
<evidence type="ECO:0000256" key="1">
    <source>
        <dbReference type="ARBA" id="ARBA00004651"/>
    </source>
</evidence>
<name>A0ABT8BXK4_9VIBR</name>
<comment type="subcellular location">
    <subcellularLocation>
        <location evidence="1 8">Cell membrane</location>
        <topology evidence="1 8">Multi-pass membrane protein</topology>
    </subcellularLocation>
</comment>
<dbReference type="InterPro" id="IPR002781">
    <property type="entry name" value="TM_pro_TauE-like"/>
</dbReference>
<feature type="transmembrane region" description="Helical" evidence="8">
    <location>
        <begin position="180"/>
        <end position="198"/>
    </location>
</feature>
<keyword evidence="6 8" id="KW-1133">Transmembrane helix</keyword>
<feature type="transmembrane region" description="Helical" evidence="8">
    <location>
        <begin position="232"/>
        <end position="250"/>
    </location>
</feature>
<comment type="similarity">
    <text evidence="2 8">Belongs to the 4-toluene sulfonate uptake permease (TSUP) (TC 2.A.102) family.</text>
</comment>
<evidence type="ECO:0000256" key="6">
    <source>
        <dbReference type="ARBA" id="ARBA00022989"/>
    </source>
</evidence>
<evidence type="ECO:0000256" key="7">
    <source>
        <dbReference type="ARBA" id="ARBA00023136"/>
    </source>
</evidence>